<dbReference type="InterPro" id="IPR036390">
    <property type="entry name" value="WH_DNA-bd_sf"/>
</dbReference>
<proteinExistence type="predicted"/>
<dbReference type="PANTHER" id="PTHR33204:SF29">
    <property type="entry name" value="TRANSCRIPTIONAL REGULATOR"/>
    <property type="match status" value="1"/>
</dbReference>
<feature type="domain" description="HTH hxlR-type" evidence="4">
    <location>
        <begin position="72"/>
        <end position="173"/>
    </location>
</feature>
<keyword evidence="1" id="KW-0805">Transcription regulation</keyword>
<dbReference type="AlphaFoldDB" id="E3GJG8"/>
<reference key="1">
    <citation type="submission" date="2010-09" db="EMBL/GenBank/DDBJ databases">
        <authorList>
            <person name="Roh H."/>
            <person name="Ko H.-J."/>
            <person name="Kim D."/>
            <person name="Choi D.G."/>
            <person name="Park S."/>
            <person name="Kim S."/>
            <person name="Kim K.H."/>
            <person name="Chang I.S."/>
            <person name="Choi I.-G."/>
        </authorList>
    </citation>
    <scope>NUCLEOTIDE SEQUENCE</scope>
    <source>
        <strain>KIST612</strain>
    </source>
</reference>
<dbReference type="PROSITE" id="PS51118">
    <property type="entry name" value="HTH_HXLR"/>
    <property type="match status" value="1"/>
</dbReference>
<name>E3GJG8_9FIRM</name>
<dbReference type="InterPro" id="IPR036388">
    <property type="entry name" value="WH-like_DNA-bd_sf"/>
</dbReference>
<keyword evidence="2" id="KW-0238">DNA-binding</keyword>
<evidence type="ECO:0000256" key="1">
    <source>
        <dbReference type="ARBA" id="ARBA00023015"/>
    </source>
</evidence>
<evidence type="ECO:0000256" key="3">
    <source>
        <dbReference type="ARBA" id="ARBA00023163"/>
    </source>
</evidence>
<evidence type="ECO:0000259" key="4">
    <source>
        <dbReference type="PROSITE" id="PS51118"/>
    </source>
</evidence>
<dbReference type="InterPro" id="IPR002577">
    <property type="entry name" value="HTH_HxlR"/>
</dbReference>
<dbReference type="EMBL" id="CP002273">
    <property type="protein sequence ID" value="ADO35803.1"/>
    <property type="molecule type" value="Genomic_DNA"/>
</dbReference>
<dbReference type="Pfam" id="PF01638">
    <property type="entry name" value="HxlR"/>
    <property type="match status" value="1"/>
</dbReference>
<dbReference type="GO" id="GO:0003677">
    <property type="term" value="F:DNA binding"/>
    <property type="evidence" value="ECO:0007669"/>
    <property type="project" value="UniProtKB-KW"/>
</dbReference>
<dbReference type="Gene3D" id="1.10.10.10">
    <property type="entry name" value="Winged helix-like DNA-binding domain superfamily/Winged helix DNA-binding domain"/>
    <property type="match status" value="1"/>
</dbReference>
<sequence length="185" mass="21382">MLKGKKSDILFIVNRKGGVKMSEKVLEIEKINEKLTERDGFMANCQRLIDTEDDETFLSVFSTIPDFPVGYASAEKAMALISGKWKYAILRRVFIRRRMRYSELKKSLEADGITDNMLSSSLKEMVQAGLLTKTIYAEVPPRVEYSITAKAIEMYRIILRMAMWYITYEKKELQELLEAAETKDL</sequence>
<dbReference type="Proteomes" id="UP000006873">
    <property type="component" value="Chromosome"/>
</dbReference>
<accession>E3GJG8</accession>
<evidence type="ECO:0000313" key="5">
    <source>
        <dbReference type="EMBL" id="ADO35803.1"/>
    </source>
</evidence>
<protein>
    <submittedName>
        <fullName evidence="5">Transcriptional regulator</fullName>
    </submittedName>
</protein>
<evidence type="ECO:0000313" key="6">
    <source>
        <dbReference type="Proteomes" id="UP000006873"/>
    </source>
</evidence>
<evidence type="ECO:0000256" key="2">
    <source>
        <dbReference type="ARBA" id="ARBA00023125"/>
    </source>
</evidence>
<keyword evidence="6" id="KW-1185">Reference proteome</keyword>
<organism evidence="5 6">
    <name type="scientific">Eubacterium callanderi</name>
    <dbReference type="NCBI Taxonomy" id="53442"/>
    <lineage>
        <taxon>Bacteria</taxon>
        <taxon>Bacillati</taxon>
        <taxon>Bacillota</taxon>
        <taxon>Clostridia</taxon>
        <taxon>Eubacteriales</taxon>
        <taxon>Eubacteriaceae</taxon>
        <taxon>Eubacterium</taxon>
    </lineage>
</organism>
<reference evidence="5 6" key="2">
    <citation type="journal article" date="2011" name="J. Bacteriol.">
        <title>Complete genome sequence of a carbon monoxide-utilizing acetogen, Eubacterium limosum KIST612.</title>
        <authorList>
            <person name="Roh H."/>
            <person name="Ko H.J."/>
            <person name="Kim D."/>
            <person name="Choi D.G."/>
            <person name="Park S."/>
            <person name="Kim S."/>
            <person name="Chang I.S."/>
            <person name="Choi I.G."/>
        </authorList>
    </citation>
    <scope>NUCLEOTIDE SEQUENCE [LARGE SCALE GENOMIC DNA]</scope>
    <source>
        <strain evidence="5 6">KIST612</strain>
    </source>
</reference>
<dbReference type="KEGG" id="elm:ELI_0789"/>
<dbReference type="HOGENOM" id="CLU_1459239_0_0_9"/>
<dbReference type="eggNOG" id="COG1733">
    <property type="taxonomic scope" value="Bacteria"/>
</dbReference>
<keyword evidence="3" id="KW-0804">Transcription</keyword>
<gene>
    <name evidence="5" type="ordered locus">ELI_0789</name>
</gene>
<dbReference type="PANTHER" id="PTHR33204">
    <property type="entry name" value="TRANSCRIPTIONAL REGULATOR, MARR FAMILY"/>
    <property type="match status" value="1"/>
</dbReference>
<dbReference type="SUPFAM" id="SSF46785">
    <property type="entry name" value="Winged helix' DNA-binding domain"/>
    <property type="match status" value="1"/>
</dbReference>